<dbReference type="PANTHER" id="PTHR43319:SF3">
    <property type="entry name" value="BETA-LACTAMASE-RELATED DOMAIN-CONTAINING PROTEIN"/>
    <property type="match status" value="1"/>
</dbReference>
<evidence type="ECO:0000259" key="1">
    <source>
        <dbReference type="Pfam" id="PF00144"/>
    </source>
</evidence>
<dbReference type="Gene3D" id="3.40.710.10">
    <property type="entry name" value="DD-peptidase/beta-lactamase superfamily"/>
    <property type="match status" value="1"/>
</dbReference>
<accession>A0A231GWV1</accession>
<organism evidence="2 3">
    <name type="scientific">Nocardia cerradoensis</name>
    <dbReference type="NCBI Taxonomy" id="85688"/>
    <lineage>
        <taxon>Bacteria</taxon>
        <taxon>Bacillati</taxon>
        <taxon>Actinomycetota</taxon>
        <taxon>Actinomycetes</taxon>
        <taxon>Mycobacteriales</taxon>
        <taxon>Nocardiaceae</taxon>
        <taxon>Nocardia</taxon>
    </lineage>
</organism>
<reference evidence="2 3" key="1">
    <citation type="submission" date="2017-07" db="EMBL/GenBank/DDBJ databases">
        <title>First draft Genome Sequence of Nocardia cerradoensis isolated from human infection.</title>
        <authorList>
            <person name="Carrasco G."/>
        </authorList>
    </citation>
    <scope>NUCLEOTIDE SEQUENCE [LARGE SCALE GENOMIC DNA]</scope>
    <source>
        <strain evidence="2 3">CNM20130759</strain>
    </source>
</reference>
<protein>
    <recommendedName>
        <fullName evidence="1">Beta-lactamase-related domain-containing protein</fullName>
    </recommendedName>
</protein>
<dbReference type="InterPro" id="IPR001466">
    <property type="entry name" value="Beta-lactam-related"/>
</dbReference>
<dbReference type="InterPro" id="IPR052907">
    <property type="entry name" value="Beta-lactamase/esterase"/>
</dbReference>
<feature type="domain" description="Beta-lactamase-related" evidence="1">
    <location>
        <begin position="50"/>
        <end position="392"/>
    </location>
</feature>
<name>A0A231GWV1_9NOCA</name>
<proteinExistence type="predicted"/>
<sequence>MHDGATDANKGVVAVTEAHAERDVVDHEASMVIEPRFVALAEKFFRVCRSRGLGGGALAVFQHGRPVLDVWAGDAGPGRPWRRDTMAMSYSTGKGVAATVIHRLADRGLVGYDRPVADYWPEFAAAGKDSITVRELLNHRAGLHRVRGLVARDGFLDHDTMAAALANARPDARRLRSPGYHTVTFGPLVVELAQRVTGMSFPDLVRAELAVPLGAEDFWFQVPPEQRHRIAPLFPTIRIGGFDFETFASRARRSKHLNGLVDSIPEGLLRRQNDAAVHDVVQPGWNGVFTARGLAKMYAALANNGTIDDTRFLTRETVAHIARMHPAGGRDYILNMSPHHWLGYHRPMNGAATPGLGHYGTGGSGGFAFPDIGLSIAFVTNYLGSRMFAAGDLRLPAFTSMAYRLARRR</sequence>
<dbReference type="AlphaFoldDB" id="A0A231GWV1"/>
<keyword evidence="3" id="KW-1185">Reference proteome</keyword>
<dbReference type="Pfam" id="PF00144">
    <property type="entry name" value="Beta-lactamase"/>
    <property type="match status" value="1"/>
</dbReference>
<gene>
    <name evidence="2" type="ORF">B7C42_06863</name>
</gene>
<dbReference type="EMBL" id="NGAF01000023">
    <property type="protein sequence ID" value="OXR41093.1"/>
    <property type="molecule type" value="Genomic_DNA"/>
</dbReference>
<dbReference type="InterPro" id="IPR012338">
    <property type="entry name" value="Beta-lactam/transpept-like"/>
</dbReference>
<dbReference type="PANTHER" id="PTHR43319">
    <property type="entry name" value="BETA-LACTAMASE-RELATED"/>
    <property type="match status" value="1"/>
</dbReference>
<dbReference type="SUPFAM" id="SSF56601">
    <property type="entry name" value="beta-lactamase/transpeptidase-like"/>
    <property type="match status" value="1"/>
</dbReference>
<dbReference type="Proteomes" id="UP000215506">
    <property type="component" value="Unassembled WGS sequence"/>
</dbReference>
<comment type="caution">
    <text evidence="2">The sequence shown here is derived from an EMBL/GenBank/DDBJ whole genome shotgun (WGS) entry which is preliminary data.</text>
</comment>
<evidence type="ECO:0000313" key="2">
    <source>
        <dbReference type="EMBL" id="OXR41093.1"/>
    </source>
</evidence>
<evidence type="ECO:0000313" key="3">
    <source>
        <dbReference type="Proteomes" id="UP000215506"/>
    </source>
</evidence>